<evidence type="ECO:0000313" key="2">
    <source>
        <dbReference type="Proteomes" id="UP000005237"/>
    </source>
</evidence>
<dbReference type="AlphaFoldDB" id="A0A8R1I061"/>
<proteinExistence type="predicted"/>
<evidence type="ECO:0000313" key="1">
    <source>
        <dbReference type="EnsemblMetazoa" id="CJA14587.1"/>
    </source>
</evidence>
<protein>
    <submittedName>
        <fullName evidence="1">Uncharacterized protein</fullName>
    </submittedName>
</protein>
<organism evidence="1 2">
    <name type="scientific">Caenorhabditis japonica</name>
    <dbReference type="NCBI Taxonomy" id="281687"/>
    <lineage>
        <taxon>Eukaryota</taxon>
        <taxon>Metazoa</taxon>
        <taxon>Ecdysozoa</taxon>
        <taxon>Nematoda</taxon>
        <taxon>Chromadorea</taxon>
        <taxon>Rhabditida</taxon>
        <taxon>Rhabditina</taxon>
        <taxon>Rhabditomorpha</taxon>
        <taxon>Rhabditoidea</taxon>
        <taxon>Rhabditidae</taxon>
        <taxon>Peloderinae</taxon>
        <taxon>Caenorhabditis</taxon>
    </lineage>
</organism>
<accession>A0A8R1I061</accession>
<dbReference type="EnsemblMetazoa" id="CJA14587.1">
    <property type="protein sequence ID" value="CJA14587.1"/>
    <property type="gene ID" value="WBGene00133791"/>
</dbReference>
<name>A0A8R1I061_CAEJA</name>
<keyword evidence="2" id="KW-1185">Reference proteome</keyword>
<dbReference type="Gene3D" id="1.25.40.10">
    <property type="entry name" value="Tetratricopeptide repeat domain"/>
    <property type="match status" value="1"/>
</dbReference>
<reference evidence="1" key="2">
    <citation type="submission" date="2022-06" db="UniProtKB">
        <authorList>
            <consortium name="EnsemblMetazoa"/>
        </authorList>
    </citation>
    <scope>IDENTIFICATION</scope>
    <source>
        <strain evidence="1">DF5081</strain>
    </source>
</reference>
<reference evidence="2" key="1">
    <citation type="submission" date="2010-08" db="EMBL/GenBank/DDBJ databases">
        <authorList>
            <consortium name="Caenorhabditis japonica Sequencing Consortium"/>
            <person name="Wilson R.K."/>
        </authorList>
    </citation>
    <scope>NUCLEOTIDE SEQUENCE [LARGE SCALE GENOMIC DNA]</scope>
    <source>
        <strain evidence="2">DF5081</strain>
    </source>
</reference>
<dbReference type="InterPro" id="IPR011990">
    <property type="entry name" value="TPR-like_helical_dom_sf"/>
</dbReference>
<sequence>MHTQIYNNYKTCFPKTDRHVGFQLLHIVKALVEKGERSQAMPYAFDAMNIFEVCFGLDHPYYLQTLALWTYLEKEIPKSTEELVQLTNFADNRPVDIVSLLARANMLSATTPPSIVAAK</sequence>
<dbReference type="Proteomes" id="UP000005237">
    <property type="component" value="Unassembled WGS sequence"/>
</dbReference>